<comment type="similarity">
    <text evidence="1">Belongs to the UPF0312 family.</text>
</comment>
<dbReference type="InterPro" id="IPR007372">
    <property type="entry name" value="Lipid/polyisoprenoid-bd_YceI"/>
</dbReference>
<evidence type="ECO:0000313" key="4">
    <source>
        <dbReference type="Proteomes" id="UP000190306"/>
    </source>
</evidence>
<dbReference type="SUPFAM" id="SSF101874">
    <property type="entry name" value="YceI-like"/>
    <property type="match status" value="1"/>
</dbReference>
<accession>A0ABX3LQH5</accession>
<name>A0ABX3LQH5_STRAT</name>
<evidence type="ECO:0000313" key="3">
    <source>
        <dbReference type="EMBL" id="OOQ54563.1"/>
    </source>
</evidence>
<keyword evidence="4" id="KW-1185">Reference proteome</keyword>
<sequence length="191" mass="21187">MFNRKSFTLLSMPPRNGLSGLYTIDRTRSTVGFSVHHAMASHAQGEFTEFEGLIKIGGNRSRSEAYLSVQTYSAETGSPSLNAQVSGAEFLDATTFPLMSFRSNGYLDTRAERLRLSGFFRIKDIELPVPVDLAFVEASHDKRGQERVNFEGTVDLLSSDWGLDWATSPLSYKMRLRLGISAVRLDPARAA</sequence>
<evidence type="ECO:0000259" key="2">
    <source>
        <dbReference type="SMART" id="SM00867"/>
    </source>
</evidence>
<gene>
    <name evidence="3" type="ORF">AFM16_00275</name>
</gene>
<protein>
    <recommendedName>
        <fullName evidence="2">Lipid/polyisoprenoid-binding YceI-like domain-containing protein</fullName>
    </recommendedName>
</protein>
<dbReference type="RefSeq" id="WP_051781135.1">
    <property type="nucleotide sequence ID" value="NZ_CM007717.1"/>
</dbReference>
<dbReference type="Gene3D" id="2.40.128.110">
    <property type="entry name" value="Lipid/polyisoprenoid-binding, YceI-like"/>
    <property type="match status" value="1"/>
</dbReference>
<dbReference type="Proteomes" id="UP000190306">
    <property type="component" value="Chromosome"/>
</dbReference>
<dbReference type="Pfam" id="PF04264">
    <property type="entry name" value="YceI"/>
    <property type="match status" value="1"/>
</dbReference>
<dbReference type="EMBL" id="LHQL01000001">
    <property type="protein sequence ID" value="OOQ54563.1"/>
    <property type="molecule type" value="Genomic_DNA"/>
</dbReference>
<organism evidence="3 4">
    <name type="scientific">Streptomyces antibioticus</name>
    <dbReference type="NCBI Taxonomy" id="1890"/>
    <lineage>
        <taxon>Bacteria</taxon>
        <taxon>Bacillati</taxon>
        <taxon>Actinomycetota</taxon>
        <taxon>Actinomycetes</taxon>
        <taxon>Kitasatosporales</taxon>
        <taxon>Streptomycetaceae</taxon>
        <taxon>Streptomyces</taxon>
    </lineage>
</organism>
<dbReference type="PANTHER" id="PTHR34406">
    <property type="entry name" value="PROTEIN YCEI"/>
    <property type="match status" value="1"/>
</dbReference>
<proteinExistence type="inferred from homology"/>
<reference evidence="3 4" key="1">
    <citation type="submission" date="2015-07" db="EMBL/GenBank/DDBJ databases">
        <title>Draft Genome Sequence of Streptomyces antibioticus, IMRU 3720 reveals insights in the evolution of actinomycin biosynthetic gene clusters in Streptomyces.</title>
        <authorList>
            <person name="Crnovcic I."/>
            <person name="Ruckert C."/>
            <person name="Kalinowksi J."/>
            <person name="Keller U."/>
        </authorList>
    </citation>
    <scope>NUCLEOTIDE SEQUENCE [LARGE SCALE GENOMIC DNA]</scope>
    <source>
        <strain evidence="3 4">DSM 41481</strain>
    </source>
</reference>
<dbReference type="SMART" id="SM00867">
    <property type="entry name" value="YceI"/>
    <property type="match status" value="1"/>
</dbReference>
<dbReference type="PANTHER" id="PTHR34406:SF1">
    <property type="entry name" value="PROTEIN YCEI"/>
    <property type="match status" value="1"/>
</dbReference>
<feature type="domain" description="Lipid/polyisoprenoid-binding YceI-like" evidence="2">
    <location>
        <begin position="21"/>
        <end position="183"/>
    </location>
</feature>
<dbReference type="InterPro" id="IPR036761">
    <property type="entry name" value="TTHA0802/YceI-like_sf"/>
</dbReference>
<evidence type="ECO:0000256" key="1">
    <source>
        <dbReference type="ARBA" id="ARBA00008812"/>
    </source>
</evidence>
<comment type="caution">
    <text evidence="3">The sequence shown here is derived from an EMBL/GenBank/DDBJ whole genome shotgun (WGS) entry which is preliminary data.</text>
</comment>